<proteinExistence type="predicted"/>
<dbReference type="PROSITE" id="PS50093">
    <property type="entry name" value="PKD"/>
    <property type="match status" value="2"/>
</dbReference>
<dbReference type="RefSeq" id="WP_247373403.1">
    <property type="nucleotide sequence ID" value="NZ_JALLGV010000001.1"/>
</dbReference>
<protein>
    <submittedName>
        <fullName evidence="4">PKD domain-containing protein</fullName>
    </submittedName>
</protein>
<dbReference type="InterPro" id="IPR035986">
    <property type="entry name" value="PKD_dom_sf"/>
</dbReference>
<dbReference type="InterPro" id="IPR000601">
    <property type="entry name" value="PKD_dom"/>
</dbReference>
<reference evidence="4 5" key="1">
    <citation type="journal article" date="2019" name="Int. J. Syst. Evol. Microbiol.">
        <title>The Global Catalogue of Microorganisms (GCM) 10K type strain sequencing project: providing services to taxonomists for standard genome sequencing and annotation.</title>
        <authorList>
            <consortium name="The Broad Institute Genomics Platform"/>
            <consortium name="The Broad Institute Genome Sequencing Center for Infectious Disease"/>
            <person name="Wu L."/>
            <person name="Ma J."/>
        </authorList>
    </citation>
    <scope>NUCLEOTIDE SEQUENCE [LARGE SCALE GENOMIC DNA]</scope>
    <source>
        <strain evidence="4 5">CGMCC 1.12125</strain>
    </source>
</reference>
<dbReference type="EMBL" id="JBHUDJ010000003">
    <property type="protein sequence ID" value="MFD1587469.1"/>
    <property type="molecule type" value="Genomic_DNA"/>
</dbReference>
<feature type="domain" description="PKD" evidence="3">
    <location>
        <begin position="231"/>
        <end position="291"/>
    </location>
</feature>
<dbReference type="Pfam" id="PF18911">
    <property type="entry name" value="PKD_4"/>
    <property type="match status" value="1"/>
</dbReference>
<dbReference type="SUPFAM" id="SSF49299">
    <property type="entry name" value="PKD domain"/>
    <property type="match status" value="2"/>
</dbReference>
<name>A0ABD6CBT2_9EURY</name>
<dbReference type="Pfam" id="PF00801">
    <property type="entry name" value="PKD"/>
    <property type="match status" value="1"/>
</dbReference>
<dbReference type="Pfam" id="PF23928">
    <property type="entry name" value="DUF7266"/>
    <property type="match status" value="1"/>
</dbReference>
<dbReference type="SMART" id="SM00089">
    <property type="entry name" value="PKD"/>
    <property type="match status" value="2"/>
</dbReference>
<dbReference type="Gene3D" id="2.60.40.10">
    <property type="entry name" value="Immunoglobulins"/>
    <property type="match status" value="2"/>
</dbReference>
<accession>A0ABD6CBT2</accession>
<keyword evidence="2" id="KW-0472">Membrane</keyword>
<dbReference type="InterPro" id="IPR055690">
    <property type="entry name" value="DUF7266"/>
</dbReference>
<evidence type="ECO:0000259" key="3">
    <source>
        <dbReference type="PROSITE" id="PS50093"/>
    </source>
</evidence>
<keyword evidence="5" id="KW-1185">Reference proteome</keyword>
<feature type="transmembrane region" description="Helical" evidence="2">
    <location>
        <begin position="12"/>
        <end position="36"/>
    </location>
</feature>
<keyword evidence="2" id="KW-1133">Transmembrane helix</keyword>
<evidence type="ECO:0000256" key="1">
    <source>
        <dbReference type="SAM" id="MobiDB-lite"/>
    </source>
</evidence>
<sequence length="661" mass="71681">MSRRFLDDRRGVSTVVSHTLAIGITSILILGLLFAANTYLADQETLVTEDSLETVGNRLASELSQLDRLSTRRANVTMWATHQERIAGASYDVRIDHGPECDTNTITAETCLVVYSAELDVERRVPIQNDSDLAINQTSPGRFQLVALDTGTRSGRSSLAGTSDLVESNMRVGIGEDVKRDNIGEARELQNIPPTNLSIRIDRRTSSEYPQNGEPIDFVVEADDADGKIDTYSIEWGDGSAQFSRDPDPNVTDLKDGTPTHQYASAGVYGLTFTATDDDGESATITEPINISGLHLNSLTRVGSPSGYAITLDVTNTHDRAVDVESLFLNPSDDDTDRIDNDAGPELAIDTDDDGDYERAYSADDLPQRNDIPETGLFTGTSLDDGDDPDDLPTIPANADAKIAFRGVESGGDDTYDIGVNYLLDERIVTSKFTDVGPDAGPTVSITGYSPSNPEPSDTIQFTASASDPDGSITNYEWNFGDGDTASGPSRTNPSHTYSSPGWYTVTLTVTDDAGATYTTTETIRVAPDANEVVQLDGSPDAGYGWLQFDLENTGSVTVSVEDVTVDVTSSSDATEVEWGAWREIEFDEGWRTIGHYSDDFDLGTRVELDDAAQIDGGHETEVTVAYVRDDDGDRVHMDDETIEFTVYFSDGTQETYTLDT</sequence>
<evidence type="ECO:0000313" key="4">
    <source>
        <dbReference type="EMBL" id="MFD1587469.1"/>
    </source>
</evidence>
<evidence type="ECO:0000313" key="5">
    <source>
        <dbReference type="Proteomes" id="UP001597119"/>
    </source>
</evidence>
<dbReference type="InterPro" id="IPR022409">
    <property type="entry name" value="PKD/Chitinase_dom"/>
</dbReference>
<gene>
    <name evidence="4" type="ORF">ACFR9U_10770</name>
</gene>
<dbReference type="CDD" id="cd00146">
    <property type="entry name" value="PKD"/>
    <property type="match status" value="2"/>
</dbReference>
<dbReference type="Proteomes" id="UP001597119">
    <property type="component" value="Unassembled WGS sequence"/>
</dbReference>
<feature type="domain" description="PKD" evidence="3">
    <location>
        <begin position="443"/>
        <end position="526"/>
    </location>
</feature>
<evidence type="ECO:0000256" key="2">
    <source>
        <dbReference type="SAM" id="Phobius"/>
    </source>
</evidence>
<dbReference type="InterPro" id="IPR013783">
    <property type="entry name" value="Ig-like_fold"/>
</dbReference>
<keyword evidence="2" id="KW-0812">Transmembrane</keyword>
<dbReference type="AlphaFoldDB" id="A0ABD6CBT2"/>
<organism evidence="4 5">
    <name type="scientific">Halorientalis brevis</name>
    <dbReference type="NCBI Taxonomy" id="1126241"/>
    <lineage>
        <taxon>Archaea</taxon>
        <taxon>Methanobacteriati</taxon>
        <taxon>Methanobacteriota</taxon>
        <taxon>Stenosarchaea group</taxon>
        <taxon>Halobacteria</taxon>
        <taxon>Halobacteriales</taxon>
        <taxon>Haloarculaceae</taxon>
        <taxon>Halorientalis</taxon>
    </lineage>
</organism>
<feature type="region of interest" description="Disordered" evidence="1">
    <location>
        <begin position="333"/>
        <end position="356"/>
    </location>
</feature>
<comment type="caution">
    <text evidence="4">The sequence shown here is derived from an EMBL/GenBank/DDBJ whole genome shotgun (WGS) entry which is preliminary data.</text>
</comment>